<dbReference type="InterPro" id="IPR010982">
    <property type="entry name" value="Lambda_DNA-bd_dom_sf"/>
</dbReference>
<gene>
    <name evidence="6" type="ORF">C8D82_101253</name>
    <name evidence="5" type="ORF">HF882_14785</name>
</gene>
<dbReference type="RefSeq" id="WP_116882443.1">
    <property type="nucleotide sequence ID" value="NZ_CABMMC010000075.1"/>
</dbReference>
<dbReference type="CDD" id="cd01392">
    <property type="entry name" value="HTH_LacI"/>
    <property type="match status" value="1"/>
</dbReference>
<dbReference type="PROSITE" id="PS50932">
    <property type="entry name" value="HTH_LACI_2"/>
    <property type="match status" value="1"/>
</dbReference>
<dbReference type="GO" id="GO:0003700">
    <property type="term" value="F:DNA-binding transcription factor activity"/>
    <property type="evidence" value="ECO:0007669"/>
    <property type="project" value="TreeGrafter"/>
</dbReference>
<keyword evidence="3" id="KW-0804">Transcription</keyword>
<dbReference type="Gene3D" id="3.40.50.2300">
    <property type="match status" value="1"/>
</dbReference>
<reference evidence="6 7" key="1">
    <citation type="submission" date="2018-04" db="EMBL/GenBank/DDBJ databases">
        <title>Genomic Encyclopedia of Type Strains, Phase IV (KMG-IV): sequencing the most valuable type-strain genomes for metagenomic binning, comparative biology and taxonomic classification.</title>
        <authorList>
            <person name="Goeker M."/>
        </authorList>
    </citation>
    <scope>NUCLEOTIDE SEQUENCE [LARGE SCALE GENOMIC DNA]</scope>
    <source>
        <strain evidence="6 7">DSM 14823</strain>
    </source>
</reference>
<feature type="domain" description="HTH lacI-type" evidence="4">
    <location>
        <begin position="10"/>
        <end position="66"/>
    </location>
</feature>
<dbReference type="Pfam" id="PF13377">
    <property type="entry name" value="Peripla_BP_3"/>
    <property type="match status" value="1"/>
</dbReference>
<name>A0A2U1BBM6_9BACT</name>
<dbReference type="InterPro" id="IPR000843">
    <property type="entry name" value="HTH_LacI"/>
</dbReference>
<comment type="caution">
    <text evidence="6">The sequence shown here is derived from an EMBL/GenBank/DDBJ whole genome shotgun (WGS) entry which is preliminary data.</text>
</comment>
<keyword evidence="2" id="KW-0238">DNA-binding</keyword>
<organism evidence="6 7">
    <name type="scientific">Victivallis vadensis</name>
    <dbReference type="NCBI Taxonomy" id="172901"/>
    <lineage>
        <taxon>Bacteria</taxon>
        <taxon>Pseudomonadati</taxon>
        <taxon>Lentisphaerota</taxon>
        <taxon>Lentisphaeria</taxon>
        <taxon>Victivallales</taxon>
        <taxon>Victivallaceae</taxon>
        <taxon>Victivallis</taxon>
    </lineage>
</organism>
<evidence type="ECO:0000313" key="8">
    <source>
        <dbReference type="Proteomes" id="UP000576225"/>
    </source>
</evidence>
<dbReference type="Proteomes" id="UP000576225">
    <property type="component" value="Unassembled WGS sequence"/>
</dbReference>
<dbReference type="PANTHER" id="PTHR30146">
    <property type="entry name" value="LACI-RELATED TRANSCRIPTIONAL REPRESSOR"/>
    <property type="match status" value="1"/>
</dbReference>
<dbReference type="Proteomes" id="UP000245959">
    <property type="component" value="Unassembled WGS sequence"/>
</dbReference>
<proteinExistence type="predicted"/>
<keyword evidence="7" id="KW-1185">Reference proteome</keyword>
<dbReference type="Pfam" id="PF00356">
    <property type="entry name" value="LacI"/>
    <property type="match status" value="1"/>
</dbReference>
<dbReference type="SUPFAM" id="SSF53822">
    <property type="entry name" value="Periplasmic binding protein-like I"/>
    <property type="match status" value="1"/>
</dbReference>
<evidence type="ECO:0000256" key="1">
    <source>
        <dbReference type="ARBA" id="ARBA00023015"/>
    </source>
</evidence>
<evidence type="ECO:0000313" key="5">
    <source>
        <dbReference type="EMBL" id="NMD87851.1"/>
    </source>
</evidence>
<protein>
    <submittedName>
        <fullName evidence="6">LacI family transcriptional regulator</fullName>
    </submittedName>
</protein>
<dbReference type="SUPFAM" id="SSF47413">
    <property type="entry name" value="lambda repressor-like DNA-binding domains"/>
    <property type="match status" value="1"/>
</dbReference>
<dbReference type="OrthoDB" id="7170131at2"/>
<dbReference type="InterPro" id="IPR046335">
    <property type="entry name" value="LacI/GalR-like_sensor"/>
</dbReference>
<dbReference type="Gene3D" id="1.10.260.40">
    <property type="entry name" value="lambda repressor-like DNA-binding domains"/>
    <property type="match status" value="1"/>
</dbReference>
<dbReference type="PANTHER" id="PTHR30146:SF109">
    <property type="entry name" value="HTH-TYPE TRANSCRIPTIONAL REGULATOR GALS"/>
    <property type="match status" value="1"/>
</dbReference>
<dbReference type="EMBL" id="QEKH01000001">
    <property type="protein sequence ID" value="PVY46053.1"/>
    <property type="molecule type" value="Genomic_DNA"/>
</dbReference>
<dbReference type="GO" id="GO:0000976">
    <property type="term" value="F:transcription cis-regulatory region binding"/>
    <property type="evidence" value="ECO:0007669"/>
    <property type="project" value="TreeGrafter"/>
</dbReference>
<sequence>MAGKTDRTAININSIARQAHVSTTTVSNLINSTEVFPISPETRERILRVMRELNYRPHIGGSLMRRNVPRRPKLGFVFGEECMNPILHTAGNPLVQRFLRELESAIEQELDWELAILRVNDENSRSEWNERLIDVEAVVNFGQLNCLMCDTMVRRNLPLINVYPHTEVRRHGSFAGIPDEFDFVFWRNERQMENIFQHFYARGARRFLFLASCNIKENRPEGFGFDAEAKISGFERALAAHPEATGRVLRPGKPRFYTMACEYHLAREMMLAVRDELPEVDAVMCHHDIMAQGAALVLMETGRQVGRDVMVSGEGKFDELRFWHPAITTTSVDSIRLNAEICRLLKLRRTDRISPPETVEIPTIISSNGE</sequence>
<dbReference type="InterPro" id="IPR028082">
    <property type="entry name" value="Peripla_BP_I"/>
</dbReference>
<evidence type="ECO:0000256" key="2">
    <source>
        <dbReference type="ARBA" id="ARBA00023125"/>
    </source>
</evidence>
<accession>A0A2U1BBM6</accession>
<evidence type="ECO:0000256" key="3">
    <source>
        <dbReference type="ARBA" id="ARBA00023163"/>
    </source>
</evidence>
<evidence type="ECO:0000259" key="4">
    <source>
        <dbReference type="PROSITE" id="PS50932"/>
    </source>
</evidence>
<dbReference type="EMBL" id="JABAEW010000031">
    <property type="protein sequence ID" value="NMD87851.1"/>
    <property type="molecule type" value="Genomic_DNA"/>
</dbReference>
<evidence type="ECO:0000313" key="6">
    <source>
        <dbReference type="EMBL" id="PVY46053.1"/>
    </source>
</evidence>
<dbReference type="GeneID" id="78293780"/>
<evidence type="ECO:0000313" key="7">
    <source>
        <dbReference type="Proteomes" id="UP000245959"/>
    </source>
</evidence>
<reference evidence="5 8" key="2">
    <citation type="submission" date="2020-04" db="EMBL/GenBank/DDBJ databases">
        <authorList>
            <person name="Hitch T.C.A."/>
            <person name="Wylensek D."/>
            <person name="Clavel T."/>
        </authorList>
    </citation>
    <scope>NUCLEOTIDE SEQUENCE [LARGE SCALE GENOMIC DNA]</scope>
    <source>
        <strain evidence="5 8">COR2-253-APC-1A</strain>
    </source>
</reference>
<dbReference type="SMART" id="SM00354">
    <property type="entry name" value="HTH_LACI"/>
    <property type="match status" value="1"/>
</dbReference>
<keyword evidence="1" id="KW-0805">Transcription regulation</keyword>
<dbReference type="AlphaFoldDB" id="A0A2U1BBM6"/>